<protein>
    <submittedName>
        <fullName evidence="2">Uncharacterized protein</fullName>
    </submittedName>
</protein>
<dbReference type="AlphaFoldDB" id="G7YSN7"/>
<name>G7YSN7_CLOSI</name>
<organism evidence="2 3">
    <name type="scientific">Clonorchis sinensis</name>
    <name type="common">Chinese liver fluke</name>
    <dbReference type="NCBI Taxonomy" id="79923"/>
    <lineage>
        <taxon>Eukaryota</taxon>
        <taxon>Metazoa</taxon>
        <taxon>Spiralia</taxon>
        <taxon>Lophotrochozoa</taxon>
        <taxon>Platyhelminthes</taxon>
        <taxon>Trematoda</taxon>
        <taxon>Digenea</taxon>
        <taxon>Opisthorchiida</taxon>
        <taxon>Opisthorchiata</taxon>
        <taxon>Opisthorchiidae</taxon>
        <taxon>Clonorchis</taxon>
    </lineage>
</organism>
<dbReference type="EMBL" id="DF144124">
    <property type="protein sequence ID" value="GAA55967.1"/>
    <property type="molecule type" value="Genomic_DNA"/>
</dbReference>
<feature type="compositionally biased region" description="Basic residues" evidence="1">
    <location>
        <begin position="303"/>
        <end position="316"/>
    </location>
</feature>
<feature type="region of interest" description="Disordered" evidence="1">
    <location>
        <begin position="237"/>
        <end position="335"/>
    </location>
</feature>
<keyword evidence="3" id="KW-1185">Reference proteome</keyword>
<proteinExistence type="predicted"/>
<feature type="compositionally biased region" description="Basic and acidic residues" evidence="1">
    <location>
        <begin position="317"/>
        <end position="328"/>
    </location>
</feature>
<evidence type="ECO:0000313" key="2">
    <source>
        <dbReference type="EMBL" id="GAA55967.1"/>
    </source>
</evidence>
<evidence type="ECO:0000313" key="3">
    <source>
        <dbReference type="Proteomes" id="UP000008909"/>
    </source>
</evidence>
<feature type="compositionally biased region" description="Basic and acidic residues" evidence="1">
    <location>
        <begin position="250"/>
        <end position="267"/>
    </location>
</feature>
<sequence>MGPPRPATTWPATDKLNGEISFLFSSITAGTSLAIAYQRRVEHTLPQCYRMYQIDVNVECNHLLSTIAVFAELCTCAECCVRGKPQGTNVEHARTMAGMGQDRRAVGFIVSTDSNTNYIPENSRNKVAQYEWEFRQMGQLACPKSTTSYTSTTDDKLIQTRRTRRYRHAEATNTNAREHTQPDRLKLLFREQRGYRALSEQKVTEWLSKNKEFYTVMPKDLTEIPDQIFSPMESMANEKTAEKTYSNPSKSERSGHTNPHGHADGHSSRRPRDKMNHYMQRTSSKHHTHHSSVMIHKHDSSHTKRTKSSSKRHRNMGKLDSDTNHFDESTTSADGLSPREFELLSGRRHRLTCSRRESHCLAPRSSTMTKRPIDPWPANSTILASKRGLPSMVQNNALNRQRLKLRDSVIEPVSSLQQSLSLKRSSDFRRQGLCSIPKRERLPKRVELGKDFSTQDSHVPMRPFQKPRSRSVMWQSPATIKRLQKIATMWVSRRGKLQ</sequence>
<accession>G7YSN7</accession>
<gene>
    <name evidence="2" type="ORF">CLF_109503</name>
</gene>
<reference key="2">
    <citation type="submission" date="2011-10" db="EMBL/GenBank/DDBJ databases">
        <title>The genome and transcriptome sequence of Clonorchis sinensis provide insights into the carcinogenic liver fluke.</title>
        <authorList>
            <person name="Wang X."/>
            <person name="Huang Y."/>
            <person name="Chen W."/>
            <person name="Liu H."/>
            <person name="Guo L."/>
            <person name="Chen Y."/>
            <person name="Luo F."/>
            <person name="Zhou W."/>
            <person name="Sun J."/>
            <person name="Mao Q."/>
            <person name="Liang P."/>
            <person name="Zhou C."/>
            <person name="Tian Y."/>
            <person name="Men J."/>
            <person name="Lv X."/>
            <person name="Huang L."/>
            <person name="Zhou J."/>
            <person name="Hu Y."/>
            <person name="Li R."/>
            <person name="Zhang F."/>
            <person name="Lei H."/>
            <person name="Li X."/>
            <person name="Hu X."/>
            <person name="Liang C."/>
            <person name="Xu J."/>
            <person name="Wu Z."/>
            <person name="Yu X."/>
        </authorList>
    </citation>
    <scope>NUCLEOTIDE SEQUENCE</scope>
    <source>
        <strain>Henan</strain>
    </source>
</reference>
<reference evidence="2" key="1">
    <citation type="journal article" date="2011" name="Genome Biol.">
        <title>The draft genome of the carcinogenic human liver fluke Clonorchis sinensis.</title>
        <authorList>
            <person name="Wang X."/>
            <person name="Chen W."/>
            <person name="Huang Y."/>
            <person name="Sun J."/>
            <person name="Men J."/>
            <person name="Liu H."/>
            <person name="Luo F."/>
            <person name="Guo L."/>
            <person name="Lv X."/>
            <person name="Deng C."/>
            <person name="Zhou C."/>
            <person name="Fan Y."/>
            <person name="Li X."/>
            <person name="Huang L."/>
            <person name="Hu Y."/>
            <person name="Liang C."/>
            <person name="Hu X."/>
            <person name="Xu J."/>
            <person name="Yu X."/>
        </authorList>
    </citation>
    <scope>NUCLEOTIDE SEQUENCE [LARGE SCALE GENOMIC DNA]</scope>
    <source>
        <strain evidence="2">Henan</strain>
    </source>
</reference>
<evidence type="ECO:0000256" key="1">
    <source>
        <dbReference type="SAM" id="MobiDB-lite"/>
    </source>
</evidence>
<dbReference type="Proteomes" id="UP000008909">
    <property type="component" value="Unassembled WGS sequence"/>
</dbReference>